<dbReference type="PANTHER" id="PTHR23267">
    <property type="entry name" value="IMMUNOGLOBULIN LIGHT CHAIN"/>
    <property type="match status" value="1"/>
</dbReference>
<feature type="domain" description="Immunoglobulin V-set" evidence="2">
    <location>
        <begin position="28"/>
        <end position="75"/>
    </location>
</feature>
<feature type="signal peptide" evidence="1">
    <location>
        <begin position="1"/>
        <end position="23"/>
    </location>
</feature>
<accession>A0A7N5KMT2</accession>
<dbReference type="InParanoid" id="A0A7N5KMT2"/>
<protein>
    <recommendedName>
        <fullName evidence="2">Immunoglobulin V-set domain-containing protein</fullName>
    </recommendedName>
</protein>
<keyword evidence="4" id="KW-1185">Reference proteome</keyword>
<dbReference type="Pfam" id="PF07686">
    <property type="entry name" value="V-set"/>
    <property type="match status" value="1"/>
</dbReference>
<dbReference type="GeneTree" id="ENSGT00940000153474"/>
<dbReference type="InterPro" id="IPR013106">
    <property type="entry name" value="Ig_V-set"/>
</dbReference>
<evidence type="ECO:0000259" key="2">
    <source>
        <dbReference type="Pfam" id="PF07686"/>
    </source>
</evidence>
<dbReference type="InterPro" id="IPR050150">
    <property type="entry name" value="IgV_Light_Chain"/>
</dbReference>
<keyword evidence="1" id="KW-0732">Signal</keyword>
<evidence type="ECO:0000256" key="1">
    <source>
        <dbReference type="SAM" id="SignalP"/>
    </source>
</evidence>
<sequence>MTSTVAWSPLLLTLLAHCTGSWGQSVLTQPSSVSGAVGQKVTISCTGSSSNIGRGYVSWFQQLPGTAPRTVIYSSNY</sequence>
<dbReference type="AlphaFoldDB" id="A0A7N5KMT2"/>
<reference evidence="3 4" key="1">
    <citation type="journal article" date="2010" name="Nature">
        <title>The sequence and de novo assembly of the giant panda genome.</title>
        <authorList>
            <person name="Li R."/>
            <person name="Fan W."/>
            <person name="Tian G."/>
            <person name="Zhu H."/>
            <person name="He L."/>
            <person name="Cai J."/>
            <person name="Huang Q."/>
            <person name="Cai Q."/>
            <person name="Li B."/>
            <person name="Bai Y."/>
            <person name="Zhang Z."/>
            <person name="Zhang Y."/>
            <person name="Wang W."/>
            <person name="Li J."/>
            <person name="Wei F."/>
            <person name="Li H."/>
            <person name="Jian M."/>
            <person name="Li J."/>
            <person name="Zhang Z."/>
            <person name="Nielsen R."/>
            <person name="Li D."/>
            <person name="Gu W."/>
            <person name="Yang Z."/>
            <person name="Xuan Z."/>
            <person name="Ryder O.A."/>
            <person name="Leung F.C."/>
            <person name="Zhou Y."/>
            <person name="Cao J."/>
            <person name="Sun X."/>
            <person name="Fu Y."/>
            <person name="Fang X."/>
            <person name="Guo X."/>
            <person name="Wang B."/>
            <person name="Hou R."/>
            <person name="Shen F."/>
            <person name="Mu B."/>
            <person name="Ni P."/>
            <person name="Lin R."/>
            <person name="Qian W."/>
            <person name="Wang G."/>
            <person name="Yu C."/>
            <person name="Nie W."/>
            <person name="Wang J."/>
            <person name="Wu Z."/>
            <person name="Liang H."/>
            <person name="Min J."/>
            <person name="Wu Q."/>
            <person name="Cheng S."/>
            <person name="Ruan J."/>
            <person name="Wang M."/>
            <person name="Shi Z."/>
            <person name="Wen M."/>
            <person name="Liu B."/>
            <person name="Ren X."/>
            <person name="Zheng H."/>
            <person name="Dong D."/>
            <person name="Cook K."/>
            <person name="Shan G."/>
            <person name="Zhang H."/>
            <person name="Kosiol C."/>
            <person name="Xie X."/>
            <person name="Lu Z."/>
            <person name="Zheng H."/>
            <person name="Li Y."/>
            <person name="Steiner C.C."/>
            <person name="Lam T.T."/>
            <person name="Lin S."/>
            <person name="Zhang Q."/>
            <person name="Li G."/>
            <person name="Tian J."/>
            <person name="Gong T."/>
            <person name="Liu H."/>
            <person name="Zhang D."/>
            <person name="Fang L."/>
            <person name="Ye C."/>
            <person name="Zhang J."/>
            <person name="Hu W."/>
            <person name="Xu A."/>
            <person name="Ren Y."/>
            <person name="Zhang G."/>
            <person name="Bruford M.W."/>
            <person name="Li Q."/>
            <person name="Ma L."/>
            <person name="Guo Y."/>
            <person name="An N."/>
            <person name="Hu Y."/>
            <person name="Zheng Y."/>
            <person name="Shi Y."/>
            <person name="Li Z."/>
            <person name="Liu Q."/>
            <person name="Chen Y."/>
            <person name="Zhao J."/>
            <person name="Qu N."/>
            <person name="Zhao S."/>
            <person name="Tian F."/>
            <person name="Wang X."/>
            <person name="Wang H."/>
            <person name="Xu L."/>
            <person name="Liu X."/>
            <person name="Vinar T."/>
            <person name="Wang Y."/>
            <person name="Lam T.W."/>
            <person name="Yiu S.M."/>
            <person name="Liu S."/>
            <person name="Zhang H."/>
            <person name="Li D."/>
            <person name="Huang Y."/>
            <person name="Wang X."/>
            <person name="Yang G."/>
            <person name="Jiang Z."/>
            <person name="Wang J."/>
            <person name="Qin N."/>
            <person name="Li L."/>
            <person name="Li J."/>
            <person name="Bolund L."/>
            <person name="Kristiansen K."/>
            <person name="Wong G.K."/>
            <person name="Olson M."/>
            <person name="Zhang X."/>
            <person name="Li S."/>
            <person name="Yang H."/>
            <person name="Wang J."/>
            <person name="Wang J."/>
        </authorList>
    </citation>
    <scope>NUCLEOTIDE SEQUENCE [LARGE SCALE GENOMIC DNA]</scope>
</reference>
<evidence type="ECO:0000313" key="4">
    <source>
        <dbReference type="Proteomes" id="UP000008912"/>
    </source>
</evidence>
<reference evidence="3" key="2">
    <citation type="submission" date="2025-08" db="UniProtKB">
        <authorList>
            <consortium name="Ensembl"/>
        </authorList>
    </citation>
    <scope>IDENTIFICATION</scope>
</reference>
<feature type="chain" id="PRO_5031526587" description="Immunoglobulin V-set domain-containing protein" evidence="1">
    <location>
        <begin position="24"/>
        <end position="77"/>
    </location>
</feature>
<dbReference type="InterPro" id="IPR013783">
    <property type="entry name" value="Ig-like_fold"/>
</dbReference>
<organism evidence="3 4">
    <name type="scientific">Ailuropoda melanoleuca</name>
    <name type="common">Giant panda</name>
    <dbReference type="NCBI Taxonomy" id="9646"/>
    <lineage>
        <taxon>Eukaryota</taxon>
        <taxon>Metazoa</taxon>
        <taxon>Chordata</taxon>
        <taxon>Craniata</taxon>
        <taxon>Vertebrata</taxon>
        <taxon>Euteleostomi</taxon>
        <taxon>Mammalia</taxon>
        <taxon>Eutheria</taxon>
        <taxon>Laurasiatheria</taxon>
        <taxon>Carnivora</taxon>
        <taxon>Caniformia</taxon>
        <taxon>Ursidae</taxon>
        <taxon>Ailuropoda</taxon>
    </lineage>
</organism>
<dbReference type="InterPro" id="IPR036179">
    <property type="entry name" value="Ig-like_dom_sf"/>
</dbReference>
<evidence type="ECO:0000313" key="3">
    <source>
        <dbReference type="Ensembl" id="ENSAMEP00000042491.1"/>
    </source>
</evidence>
<dbReference type="SUPFAM" id="SSF48726">
    <property type="entry name" value="Immunoglobulin"/>
    <property type="match status" value="1"/>
</dbReference>
<proteinExistence type="predicted"/>
<reference evidence="3" key="3">
    <citation type="submission" date="2025-09" db="UniProtKB">
        <authorList>
            <consortium name="Ensembl"/>
        </authorList>
    </citation>
    <scope>IDENTIFICATION</scope>
</reference>
<dbReference type="Ensembl" id="ENSAMET00000041884.1">
    <property type="protein sequence ID" value="ENSAMEP00000042491.1"/>
    <property type="gene ID" value="ENSAMEG00000024664.1"/>
</dbReference>
<dbReference type="Proteomes" id="UP000008912">
    <property type="component" value="Unassembled WGS sequence"/>
</dbReference>
<name>A0A7N5KMT2_AILME</name>
<dbReference type="Gene3D" id="2.60.40.10">
    <property type="entry name" value="Immunoglobulins"/>
    <property type="match status" value="1"/>
</dbReference>